<dbReference type="PANTHER" id="PTHR47117">
    <property type="entry name" value="STAR-RELATED LIPID TRANSFER PROTEIN 9"/>
    <property type="match status" value="1"/>
</dbReference>
<dbReference type="Pfam" id="PF01852">
    <property type="entry name" value="START"/>
    <property type="match status" value="1"/>
</dbReference>
<dbReference type="EMBL" id="JAKMXF010000099">
    <property type="protein sequence ID" value="KAI6658249.1"/>
    <property type="molecule type" value="Genomic_DNA"/>
</dbReference>
<accession>A0AAV7KDU9</accession>
<sequence>MLSNTLSRIDKDIVCPVKPNSIRGDVRAGYLISGDNSDSNICTVTFVLTIDLKGSIPTWAINRLMTSQPMILERAKRILETSVSNGIIVNPLKLVDEAELPPISEISEFDEPNSESKRIDTASPILTSDIQSDHEDIIRISEGDKLESFKSMSISLNLSVQDEIKEALFVKIDFNKIVLDYGVSNIGNWQFIGFEKEIVIMRKEFENNVYGFLGMGVIHSPPKKVFEILRNPQNRFVYDNMLKHLNVFHEFNNEMYLIEMQHEHNQCFLKQSRQTCLLVSEFSFANKYAIVSKSIEHDLCPLNENMKRLNVQKGGWIIEPRDKNGKTYSKIYYLIVIEIQDAPQFVINHVGKRQPLSIAFLRDFIHQTC</sequence>
<organism evidence="2 3">
    <name type="scientific">Oopsacas minuta</name>
    <dbReference type="NCBI Taxonomy" id="111878"/>
    <lineage>
        <taxon>Eukaryota</taxon>
        <taxon>Metazoa</taxon>
        <taxon>Porifera</taxon>
        <taxon>Hexactinellida</taxon>
        <taxon>Hexasterophora</taxon>
        <taxon>Lyssacinosida</taxon>
        <taxon>Leucopsacidae</taxon>
        <taxon>Oopsacas</taxon>
    </lineage>
</organism>
<proteinExistence type="predicted"/>
<keyword evidence="3" id="KW-1185">Reference proteome</keyword>
<comment type="caution">
    <text evidence="2">The sequence shown here is derived from an EMBL/GenBank/DDBJ whole genome shotgun (WGS) entry which is preliminary data.</text>
</comment>
<dbReference type="PROSITE" id="PS50848">
    <property type="entry name" value="START"/>
    <property type="match status" value="1"/>
</dbReference>
<feature type="domain" description="START" evidence="1">
    <location>
        <begin position="189"/>
        <end position="348"/>
    </location>
</feature>
<evidence type="ECO:0000313" key="3">
    <source>
        <dbReference type="Proteomes" id="UP001165289"/>
    </source>
</evidence>
<dbReference type="InterPro" id="IPR023393">
    <property type="entry name" value="START-like_dom_sf"/>
</dbReference>
<dbReference type="GO" id="GO:0008289">
    <property type="term" value="F:lipid binding"/>
    <property type="evidence" value="ECO:0007669"/>
    <property type="project" value="InterPro"/>
</dbReference>
<protein>
    <recommendedName>
        <fullName evidence="1">START domain-containing protein</fullName>
    </recommendedName>
</protein>
<dbReference type="Proteomes" id="UP001165289">
    <property type="component" value="Unassembled WGS sequence"/>
</dbReference>
<dbReference type="InterPro" id="IPR002913">
    <property type="entry name" value="START_lipid-bd_dom"/>
</dbReference>
<dbReference type="Gene3D" id="3.30.530.20">
    <property type="match status" value="2"/>
</dbReference>
<reference evidence="2 3" key="1">
    <citation type="journal article" date="2023" name="BMC Biol.">
        <title>The compact genome of the sponge Oopsacas minuta (Hexactinellida) is lacking key metazoan core genes.</title>
        <authorList>
            <person name="Santini S."/>
            <person name="Schenkelaars Q."/>
            <person name="Jourda C."/>
            <person name="Duchesne M."/>
            <person name="Belahbib H."/>
            <person name="Rocher C."/>
            <person name="Selva M."/>
            <person name="Riesgo A."/>
            <person name="Vervoort M."/>
            <person name="Leys S.P."/>
            <person name="Kodjabachian L."/>
            <person name="Le Bivic A."/>
            <person name="Borchiellini C."/>
            <person name="Claverie J.M."/>
            <person name="Renard E."/>
        </authorList>
    </citation>
    <scope>NUCLEOTIDE SEQUENCE [LARGE SCALE GENOMIC DNA]</scope>
    <source>
        <strain evidence="2">SPO-2</strain>
    </source>
</reference>
<dbReference type="PANTHER" id="PTHR47117:SF8">
    <property type="entry name" value="KINESIN FAMILY MEMBER 16B"/>
    <property type="match status" value="1"/>
</dbReference>
<dbReference type="SUPFAM" id="SSF55961">
    <property type="entry name" value="Bet v1-like"/>
    <property type="match status" value="2"/>
</dbReference>
<name>A0AAV7KDU9_9METZ</name>
<evidence type="ECO:0000313" key="2">
    <source>
        <dbReference type="EMBL" id="KAI6658249.1"/>
    </source>
</evidence>
<gene>
    <name evidence="2" type="ORF">LOD99_15518</name>
</gene>
<evidence type="ECO:0000259" key="1">
    <source>
        <dbReference type="PROSITE" id="PS50848"/>
    </source>
</evidence>
<dbReference type="AlphaFoldDB" id="A0AAV7KDU9"/>